<evidence type="ECO:0000313" key="1">
    <source>
        <dbReference type="EMBL" id="EFS92466.1"/>
    </source>
</evidence>
<evidence type="ECO:0000313" key="2">
    <source>
        <dbReference type="Proteomes" id="UP000003179"/>
    </source>
</evidence>
<name>A0ABP2K6B0_9ACTN</name>
<dbReference type="Proteomes" id="UP000003179">
    <property type="component" value="Unassembled WGS sequence"/>
</dbReference>
<proteinExistence type="predicted"/>
<keyword evidence="2" id="KW-1185">Reference proteome</keyword>
<organism evidence="1 2">
    <name type="scientific">Cutibacterium modestum HL044PA1</name>
    <dbReference type="NCBI Taxonomy" id="765109"/>
    <lineage>
        <taxon>Bacteria</taxon>
        <taxon>Bacillati</taxon>
        <taxon>Actinomycetota</taxon>
        <taxon>Actinomycetes</taxon>
        <taxon>Propionibacteriales</taxon>
        <taxon>Propionibacteriaceae</taxon>
        <taxon>Cutibacterium</taxon>
        <taxon>Cutibacterium modestum</taxon>
    </lineage>
</organism>
<protein>
    <submittedName>
        <fullName evidence="1">Uncharacterized protein</fullName>
    </submittedName>
</protein>
<comment type="caution">
    <text evidence="1">The sequence shown here is derived from an EMBL/GenBank/DDBJ whole genome shotgun (WGS) entry which is preliminary data.</text>
</comment>
<sequence length="62" mass="6384">MLSEQLCATGTALLAANPLEPPDKGRRISCGPLVVDEFIESQMVAGGRQAKAVANGGFLVNA</sequence>
<reference evidence="1" key="1">
    <citation type="submission" date="2010-08" db="EMBL/GenBank/DDBJ databases">
        <authorList>
            <person name="Weinstock G."/>
            <person name="Sodergren E."/>
            <person name="Clifton S."/>
            <person name="Fulton L."/>
            <person name="Fulton B."/>
            <person name="Courtney L."/>
            <person name="Fronick C."/>
            <person name="Harrison M."/>
            <person name="Strong C."/>
            <person name="Farmer C."/>
            <person name="Delahaunty K."/>
            <person name="Markovic C."/>
            <person name="Hall O."/>
            <person name="Minx P."/>
            <person name="Tomlinson C."/>
            <person name="Mitreva M."/>
            <person name="Hou S."/>
            <person name="Chen J."/>
            <person name="Wollam A."/>
            <person name="Pepin K.H."/>
            <person name="Johnson M."/>
            <person name="Bhonagiri V."/>
            <person name="Zhang X."/>
            <person name="Suruliraj S."/>
            <person name="Warren W."/>
            <person name="Chinwalla A."/>
            <person name="Mardis E.R."/>
            <person name="Wilson R.K."/>
        </authorList>
    </citation>
    <scope>NUCLEOTIDE SEQUENCE [LARGE SCALE GENOMIC DNA]</scope>
    <source>
        <strain evidence="1">HL044PA1</strain>
    </source>
</reference>
<gene>
    <name evidence="1" type="ORF">HMPREF9607_01410</name>
</gene>
<accession>A0ABP2K6B0</accession>
<dbReference type="EMBL" id="ADZU01000023">
    <property type="protein sequence ID" value="EFS92466.1"/>
    <property type="molecule type" value="Genomic_DNA"/>
</dbReference>